<organism evidence="3 4">
    <name type="scientific">Nitratireductor aquimarinus</name>
    <dbReference type="NCBI Taxonomy" id="889300"/>
    <lineage>
        <taxon>Bacteria</taxon>
        <taxon>Pseudomonadati</taxon>
        <taxon>Pseudomonadota</taxon>
        <taxon>Alphaproteobacteria</taxon>
        <taxon>Hyphomicrobiales</taxon>
        <taxon>Phyllobacteriaceae</taxon>
        <taxon>Nitratireductor</taxon>
    </lineage>
</organism>
<gene>
    <name evidence="3" type="ORF">R2G56_04390</name>
</gene>
<dbReference type="InterPro" id="IPR002125">
    <property type="entry name" value="CMP_dCMP_dom"/>
</dbReference>
<dbReference type="EC" id="3.5.4.33" evidence="3"/>
<feature type="coiled-coil region" evidence="1">
    <location>
        <begin position="166"/>
        <end position="193"/>
    </location>
</feature>
<protein>
    <submittedName>
        <fullName evidence="3">Nucleoside deaminase</fullName>
        <ecNumber evidence="3">3.5.4.33</ecNumber>
    </submittedName>
</protein>
<dbReference type="InterPro" id="IPR016193">
    <property type="entry name" value="Cytidine_deaminase-like"/>
</dbReference>
<name>A0ABU4AGY8_9HYPH</name>
<sequence>MTAPDLHLINRLLDVIEQDILPKTAAGVAHGNKLFGAAILKKSDLSLVLAETNNELENPLWHGEVHTLKRFYELPKDARPDTKDCIFLSTHEPCSLCLSAITWTGFDNFYYLFSHEDSRDAFAIPHDLKILKEVFTLEPGGYNAENAFWKSYALPALATALPAADVEAVKARIAKLATAYAALSERYQDSKAENDIPLN</sequence>
<reference evidence="3 4" key="1">
    <citation type="submission" date="2023-10" db="EMBL/GenBank/DDBJ databases">
        <authorList>
            <person name="Venkata Ramana C."/>
            <person name="Sasikala C."/>
            <person name="Dhurka M."/>
        </authorList>
    </citation>
    <scope>NUCLEOTIDE SEQUENCE [LARGE SCALE GENOMIC DNA]</scope>
    <source>
        <strain evidence="3 4">KCTC 32151</strain>
    </source>
</reference>
<dbReference type="Pfam" id="PF00383">
    <property type="entry name" value="dCMP_cyt_deam_1"/>
    <property type="match status" value="1"/>
</dbReference>
<evidence type="ECO:0000313" key="4">
    <source>
        <dbReference type="Proteomes" id="UP001185659"/>
    </source>
</evidence>
<proteinExistence type="predicted"/>
<dbReference type="Gene3D" id="3.40.140.10">
    <property type="entry name" value="Cytidine Deaminase, domain 2"/>
    <property type="match status" value="1"/>
</dbReference>
<dbReference type="CDD" id="cd01285">
    <property type="entry name" value="nucleoside_deaminase"/>
    <property type="match status" value="1"/>
</dbReference>
<keyword evidence="3" id="KW-0378">Hydrolase</keyword>
<keyword evidence="4" id="KW-1185">Reference proteome</keyword>
<keyword evidence="1" id="KW-0175">Coiled coil</keyword>
<comment type="caution">
    <text evidence="3">The sequence shown here is derived from an EMBL/GenBank/DDBJ whole genome shotgun (WGS) entry which is preliminary data.</text>
</comment>
<feature type="domain" description="CMP/dCMP-type deaminase" evidence="2">
    <location>
        <begin position="27"/>
        <end position="111"/>
    </location>
</feature>
<dbReference type="Proteomes" id="UP001185659">
    <property type="component" value="Unassembled WGS sequence"/>
</dbReference>
<evidence type="ECO:0000259" key="2">
    <source>
        <dbReference type="Pfam" id="PF00383"/>
    </source>
</evidence>
<evidence type="ECO:0000256" key="1">
    <source>
        <dbReference type="SAM" id="Coils"/>
    </source>
</evidence>
<dbReference type="RefSeq" id="WP_206547852.1">
    <property type="nucleotide sequence ID" value="NZ_CP177239.1"/>
</dbReference>
<evidence type="ECO:0000313" key="3">
    <source>
        <dbReference type="EMBL" id="MDV6225518.1"/>
    </source>
</evidence>
<dbReference type="GO" id="GO:0052717">
    <property type="term" value="F:tRNA-specific adenosine-34 deaminase activity"/>
    <property type="evidence" value="ECO:0007669"/>
    <property type="project" value="UniProtKB-EC"/>
</dbReference>
<dbReference type="SUPFAM" id="SSF53927">
    <property type="entry name" value="Cytidine deaminase-like"/>
    <property type="match status" value="1"/>
</dbReference>
<accession>A0ABU4AGY8</accession>
<dbReference type="EMBL" id="JAWLIP010000001">
    <property type="protein sequence ID" value="MDV6225518.1"/>
    <property type="molecule type" value="Genomic_DNA"/>
</dbReference>